<dbReference type="InterPro" id="IPR036397">
    <property type="entry name" value="RNaseH_sf"/>
</dbReference>
<dbReference type="GO" id="GO:0003676">
    <property type="term" value="F:nucleic acid binding"/>
    <property type="evidence" value="ECO:0007669"/>
    <property type="project" value="InterPro"/>
</dbReference>
<gene>
    <name evidence="2" type="primary">AVEN_241658_1</name>
    <name evidence="2" type="ORF">TNCV_2841531</name>
</gene>
<proteinExistence type="predicted"/>
<dbReference type="PANTHER" id="PTHR47331:SF1">
    <property type="entry name" value="GAG-LIKE PROTEIN"/>
    <property type="match status" value="1"/>
</dbReference>
<evidence type="ECO:0000313" key="2">
    <source>
        <dbReference type="EMBL" id="GFX97593.1"/>
    </source>
</evidence>
<dbReference type="EMBL" id="BMAU01021198">
    <property type="protein sequence ID" value="GFX97593.1"/>
    <property type="molecule type" value="Genomic_DNA"/>
</dbReference>
<dbReference type="SUPFAM" id="SSF53098">
    <property type="entry name" value="Ribonuclease H-like"/>
    <property type="match status" value="1"/>
</dbReference>
<dbReference type="Proteomes" id="UP000887159">
    <property type="component" value="Unassembled WGS sequence"/>
</dbReference>
<keyword evidence="3" id="KW-1185">Reference proteome</keyword>
<comment type="caution">
    <text evidence="2">The sequence shown here is derived from an EMBL/GenBank/DDBJ whole genome shotgun (WGS) entry which is preliminary data.</text>
</comment>
<feature type="region of interest" description="Disordered" evidence="1">
    <location>
        <begin position="152"/>
        <end position="172"/>
    </location>
</feature>
<protein>
    <submittedName>
        <fullName evidence="2">Integrase catalytic domain-containing protein</fullName>
    </submittedName>
</protein>
<name>A0A8X6V7R6_TRICX</name>
<evidence type="ECO:0000256" key="1">
    <source>
        <dbReference type="SAM" id="MobiDB-lite"/>
    </source>
</evidence>
<dbReference type="PANTHER" id="PTHR47331">
    <property type="entry name" value="PHD-TYPE DOMAIN-CONTAINING PROTEIN"/>
    <property type="match status" value="1"/>
</dbReference>
<accession>A0A8X6V7R6</accession>
<reference evidence="2" key="1">
    <citation type="submission" date="2020-08" db="EMBL/GenBank/DDBJ databases">
        <title>Multicomponent nature underlies the extraordinary mechanical properties of spider dragline silk.</title>
        <authorList>
            <person name="Kono N."/>
            <person name="Nakamura H."/>
            <person name="Mori M."/>
            <person name="Yoshida Y."/>
            <person name="Ohtoshi R."/>
            <person name="Malay A.D."/>
            <person name="Moran D.A.P."/>
            <person name="Tomita M."/>
            <person name="Numata K."/>
            <person name="Arakawa K."/>
        </authorList>
    </citation>
    <scope>NUCLEOTIDE SEQUENCE</scope>
</reference>
<organism evidence="2 3">
    <name type="scientific">Trichonephila clavipes</name>
    <name type="common">Golden silk orbweaver</name>
    <name type="synonym">Nephila clavipes</name>
    <dbReference type="NCBI Taxonomy" id="2585209"/>
    <lineage>
        <taxon>Eukaryota</taxon>
        <taxon>Metazoa</taxon>
        <taxon>Ecdysozoa</taxon>
        <taxon>Arthropoda</taxon>
        <taxon>Chelicerata</taxon>
        <taxon>Arachnida</taxon>
        <taxon>Araneae</taxon>
        <taxon>Araneomorphae</taxon>
        <taxon>Entelegynae</taxon>
        <taxon>Araneoidea</taxon>
        <taxon>Nephilidae</taxon>
        <taxon>Trichonephila</taxon>
    </lineage>
</organism>
<feature type="region of interest" description="Disordered" evidence="1">
    <location>
        <begin position="1"/>
        <end position="21"/>
    </location>
</feature>
<dbReference type="AlphaFoldDB" id="A0A8X6V7R6"/>
<dbReference type="Gene3D" id="3.30.420.10">
    <property type="entry name" value="Ribonuclease H-like superfamily/Ribonuclease H"/>
    <property type="match status" value="1"/>
</dbReference>
<dbReference type="InterPro" id="IPR012337">
    <property type="entry name" value="RNaseH-like_sf"/>
</dbReference>
<sequence length="330" mass="36744">MTSEASWHHVKSQENPADGASRGIAASKLKVHKLWWSGPQWLSQDSLHFPSIDLSTSCEEDVKCEEKSSTVLTNVSTSSQGSYLLEIIAKVTGVLTSKEVDDATKIVIQTVQESQFHSEIQLLKKKHPIPNSSKASASRYFSGHRWNNQSWRKIKKFEPESNSKTPNSPSGPQLTLCCIRQKFWIPSGRGVVGRLLSKCQTCFRFKAKSGEQLMGNLPANRLSAGRAFLNVGIDFGGPFITKPNVSRSKIKLKSYLPLFICMATKVVHLEVVSDLSADAFLAAFRRFISRRGKPTNMFSDNATNFKGASSYLKEQLKLIKSVEVQNFVTQ</sequence>
<feature type="compositionally biased region" description="Polar residues" evidence="1">
    <location>
        <begin position="162"/>
        <end position="172"/>
    </location>
</feature>
<evidence type="ECO:0000313" key="3">
    <source>
        <dbReference type="Proteomes" id="UP000887159"/>
    </source>
</evidence>